<evidence type="ECO:0000259" key="1">
    <source>
        <dbReference type="Pfam" id="PF04073"/>
    </source>
</evidence>
<evidence type="ECO:0000313" key="3">
    <source>
        <dbReference type="Proteomes" id="UP000549066"/>
    </source>
</evidence>
<proteinExistence type="predicted"/>
<gene>
    <name evidence="2" type="ORF">BJY17_002496</name>
</gene>
<dbReference type="RefSeq" id="WP_179551642.1">
    <property type="nucleotide sequence ID" value="NZ_JACCFI010000001.1"/>
</dbReference>
<reference evidence="2 3" key="1">
    <citation type="submission" date="2020-07" db="EMBL/GenBank/DDBJ databases">
        <title>Sequencing the genomes of 1000 actinobacteria strains.</title>
        <authorList>
            <person name="Klenk H.-P."/>
        </authorList>
    </citation>
    <scope>NUCLEOTIDE SEQUENCE [LARGE SCALE GENOMIC DNA]</scope>
    <source>
        <strain evidence="2 3">DSM 8598</strain>
    </source>
</reference>
<dbReference type="AlphaFoldDB" id="A0A852WUY1"/>
<dbReference type="Gene3D" id="3.90.960.10">
    <property type="entry name" value="YbaK/aminoacyl-tRNA synthetase-associated domain"/>
    <property type="match status" value="1"/>
</dbReference>
<dbReference type="CDD" id="cd04939">
    <property type="entry name" value="PA2301"/>
    <property type="match status" value="1"/>
</dbReference>
<dbReference type="GO" id="GO:0002161">
    <property type="term" value="F:aminoacyl-tRNA deacylase activity"/>
    <property type="evidence" value="ECO:0007669"/>
    <property type="project" value="InterPro"/>
</dbReference>
<dbReference type="EMBL" id="JACCFI010000001">
    <property type="protein sequence ID" value="NYG21749.1"/>
    <property type="molecule type" value="Genomic_DNA"/>
</dbReference>
<evidence type="ECO:0000313" key="2">
    <source>
        <dbReference type="EMBL" id="NYG21749.1"/>
    </source>
</evidence>
<feature type="domain" description="YbaK/aminoacyl-tRNA synthetase-associated" evidence="1">
    <location>
        <begin position="44"/>
        <end position="165"/>
    </location>
</feature>
<organism evidence="2 3">
    <name type="scientific">Agromyces hippuratus</name>
    <dbReference type="NCBI Taxonomy" id="286438"/>
    <lineage>
        <taxon>Bacteria</taxon>
        <taxon>Bacillati</taxon>
        <taxon>Actinomycetota</taxon>
        <taxon>Actinomycetes</taxon>
        <taxon>Micrococcales</taxon>
        <taxon>Microbacteriaceae</taxon>
        <taxon>Agromyces</taxon>
    </lineage>
</organism>
<protein>
    <submittedName>
        <fullName evidence="2">Prolyl-tRNA editing enzyme YbaK/EbsC (Cys-tRNA(Pro) deacylase)</fullName>
    </submittedName>
</protein>
<dbReference type="InterPro" id="IPR036754">
    <property type="entry name" value="YbaK/aa-tRNA-synt-asso_dom_sf"/>
</dbReference>
<dbReference type="SUPFAM" id="SSF55826">
    <property type="entry name" value="YbaK/ProRS associated domain"/>
    <property type="match status" value="1"/>
</dbReference>
<name>A0A852WUY1_9MICO</name>
<keyword evidence="3" id="KW-1185">Reference proteome</keyword>
<dbReference type="Proteomes" id="UP000549066">
    <property type="component" value="Unassembled WGS sequence"/>
</dbReference>
<dbReference type="InterPro" id="IPR007214">
    <property type="entry name" value="YbaK/aa-tRNA-synth-assoc-dom"/>
</dbReference>
<comment type="caution">
    <text evidence="2">The sequence shown here is derived from an EMBL/GenBank/DDBJ whole genome shotgun (WGS) entry which is preliminary data.</text>
</comment>
<dbReference type="Pfam" id="PF04073">
    <property type="entry name" value="tRNA_edit"/>
    <property type="match status" value="1"/>
</dbReference>
<sequence>MRFGTLDFTPAADSPALLAASTAAAIGAMQAADASGVLVAAIDPGLADTAAFCEHYEIAMGDGANCVIVQARRGERTWFAACLVRGADRHDVNGAVRRHLGARKLSFAPMEAAVERSAMEYGGITPIGLPADWPILVDESVAAHERLIVGSGIRGSKLLVTGALLAGLPNAEVLPIAQPAA</sequence>
<accession>A0A852WUY1</accession>